<comment type="cofactor">
    <cofactor evidence="1">
        <name>FMN</name>
        <dbReference type="ChEBI" id="CHEBI:58210"/>
    </cofactor>
</comment>
<organism evidence="7 8">
    <name type="scientific">Pseudomonas fluorescens</name>
    <dbReference type="NCBI Taxonomy" id="294"/>
    <lineage>
        <taxon>Bacteria</taxon>
        <taxon>Pseudomonadati</taxon>
        <taxon>Pseudomonadota</taxon>
        <taxon>Gammaproteobacteria</taxon>
        <taxon>Pseudomonadales</taxon>
        <taxon>Pseudomonadaceae</taxon>
        <taxon>Pseudomonas</taxon>
    </lineage>
</organism>
<protein>
    <submittedName>
        <fullName evidence="7">NADPH dehydrogenase NamA</fullName>
        <ecNumber evidence="7">1.6.99.1</ecNumber>
    </submittedName>
</protein>
<dbReference type="InterPro" id="IPR044152">
    <property type="entry name" value="YqjM-like"/>
</dbReference>
<evidence type="ECO:0000313" key="7">
    <source>
        <dbReference type="EMBL" id="RAI64771.1"/>
    </source>
</evidence>
<sequence length="348" mass="38515">MSLLLSPFELKGLQLRNRVVMSPMCMHSADEDGFVTDWHRVHYGARAQGQVGLIFPETLAVHSDARIGQGDLGIWSDEHVAGLKNLVDLLHGFGAKVGAQVGHAGRNADLPGVVRVAPSAIPFTENSPVPHALEIEEIARIVEAFGQGARRAVEAGFDVLEIHTAHGYLLNEFLSPLANTRTDEYGGDSARRYRIVREVIEEVKKYWGDRPLFVRISSTDYTEGGNTPESFLEYGQWMRDQGVDLIDCSSGGIKMVSVQTFPNYQVPAAELLRKKLGIATGAVGLIQTGRQAEEILQNHRADLIFVGRQMLRDPYWVRSAADDLKEHIDIPKPYTRYGAVWLDTKATA</sequence>
<gene>
    <name evidence="7" type="ORF">DOZ80_25220</name>
</gene>
<evidence type="ECO:0000259" key="6">
    <source>
        <dbReference type="Pfam" id="PF00724"/>
    </source>
</evidence>
<reference evidence="7 8" key="1">
    <citation type="submission" date="2018-06" db="EMBL/GenBank/DDBJ databases">
        <authorList>
            <person name="Zhirakovskaya E."/>
        </authorList>
    </citation>
    <scope>NUCLEOTIDE SEQUENCE [LARGE SCALE GENOMIC DNA]</scope>
    <source>
        <strain evidence="7 8">LY3</strain>
    </source>
</reference>
<dbReference type="AlphaFoldDB" id="A0A327MPK8"/>
<dbReference type="PANTHER" id="PTHR43303">
    <property type="entry name" value="NADPH DEHYDROGENASE C23G7.10C-RELATED"/>
    <property type="match status" value="1"/>
</dbReference>
<dbReference type="Proteomes" id="UP000249493">
    <property type="component" value="Unassembled WGS sequence"/>
</dbReference>
<evidence type="ECO:0000256" key="1">
    <source>
        <dbReference type="ARBA" id="ARBA00001917"/>
    </source>
</evidence>
<dbReference type="CDD" id="cd02932">
    <property type="entry name" value="OYE_YqiM_FMN"/>
    <property type="match status" value="1"/>
</dbReference>
<dbReference type="GO" id="GO:0050661">
    <property type="term" value="F:NADP binding"/>
    <property type="evidence" value="ECO:0007669"/>
    <property type="project" value="InterPro"/>
</dbReference>
<accession>A0A327MPK8</accession>
<keyword evidence="4" id="KW-0521">NADP</keyword>
<keyword evidence="5 7" id="KW-0560">Oxidoreductase</keyword>
<evidence type="ECO:0000256" key="4">
    <source>
        <dbReference type="ARBA" id="ARBA00022857"/>
    </source>
</evidence>
<dbReference type="NCBIfam" id="NF010047">
    <property type="entry name" value="PRK13523.1"/>
    <property type="match status" value="1"/>
</dbReference>
<evidence type="ECO:0000256" key="3">
    <source>
        <dbReference type="ARBA" id="ARBA00022643"/>
    </source>
</evidence>
<keyword evidence="2" id="KW-0285">Flavoprotein</keyword>
<dbReference type="Pfam" id="PF00724">
    <property type="entry name" value="Oxidored_FMN"/>
    <property type="match status" value="1"/>
</dbReference>
<dbReference type="PANTHER" id="PTHR43303:SF4">
    <property type="entry name" value="NADPH DEHYDROGENASE C23G7.10C-RELATED"/>
    <property type="match status" value="1"/>
</dbReference>
<dbReference type="SUPFAM" id="SSF51395">
    <property type="entry name" value="FMN-linked oxidoreductases"/>
    <property type="match status" value="1"/>
</dbReference>
<evidence type="ECO:0000256" key="2">
    <source>
        <dbReference type="ARBA" id="ARBA00022630"/>
    </source>
</evidence>
<proteinExistence type="predicted"/>
<dbReference type="Gene3D" id="3.20.20.70">
    <property type="entry name" value="Aldolase class I"/>
    <property type="match status" value="1"/>
</dbReference>
<dbReference type="InterPro" id="IPR001155">
    <property type="entry name" value="OxRdtase_FMN_N"/>
</dbReference>
<name>A0A327MPK8_PSEFL</name>
<evidence type="ECO:0000313" key="8">
    <source>
        <dbReference type="Proteomes" id="UP000249493"/>
    </source>
</evidence>
<dbReference type="EC" id="1.6.99.1" evidence="7"/>
<dbReference type="EMBL" id="QLIN01000014">
    <property type="protein sequence ID" value="RAI64771.1"/>
    <property type="molecule type" value="Genomic_DNA"/>
</dbReference>
<dbReference type="GO" id="GO:0010181">
    <property type="term" value="F:FMN binding"/>
    <property type="evidence" value="ECO:0007669"/>
    <property type="project" value="InterPro"/>
</dbReference>
<dbReference type="GO" id="GO:0003959">
    <property type="term" value="F:NADPH dehydrogenase activity"/>
    <property type="evidence" value="ECO:0007669"/>
    <property type="project" value="UniProtKB-EC"/>
</dbReference>
<comment type="caution">
    <text evidence="7">The sequence shown here is derived from an EMBL/GenBank/DDBJ whole genome shotgun (WGS) entry which is preliminary data.</text>
</comment>
<dbReference type="InterPro" id="IPR013785">
    <property type="entry name" value="Aldolase_TIM"/>
</dbReference>
<keyword evidence="3" id="KW-0288">FMN</keyword>
<dbReference type="RefSeq" id="WP_111287546.1">
    <property type="nucleotide sequence ID" value="NZ_QLIN01000014.1"/>
</dbReference>
<feature type="domain" description="NADH:flavin oxidoreductase/NADH oxidase N-terminal" evidence="6">
    <location>
        <begin position="4"/>
        <end position="325"/>
    </location>
</feature>
<evidence type="ECO:0000256" key="5">
    <source>
        <dbReference type="ARBA" id="ARBA00023002"/>
    </source>
</evidence>